<dbReference type="AlphaFoldDB" id="A0A6A2YEH7"/>
<dbReference type="Proteomes" id="UP000436088">
    <property type="component" value="Unassembled WGS sequence"/>
</dbReference>
<feature type="compositionally biased region" description="Polar residues" evidence="2">
    <location>
        <begin position="418"/>
        <end position="429"/>
    </location>
</feature>
<dbReference type="InterPro" id="IPR036397">
    <property type="entry name" value="RNaseH_sf"/>
</dbReference>
<organism evidence="5 6">
    <name type="scientific">Hibiscus syriacus</name>
    <name type="common">Rose of Sharon</name>
    <dbReference type="NCBI Taxonomy" id="106335"/>
    <lineage>
        <taxon>Eukaryota</taxon>
        <taxon>Viridiplantae</taxon>
        <taxon>Streptophyta</taxon>
        <taxon>Embryophyta</taxon>
        <taxon>Tracheophyta</taxon>
        <taxon>Spermatophyta</taxon>
        <taxon>Magnoliopsida</taxon>
        <taxon>eudicotyledons</taxon>
        <taxon>Gunneridae</taxon>
        <taxon>Pentapetalae</taxon>
        <taxon>rosids</taxon>
        <taxon>malvids</taxon>
        <taxon>Malvales</taxon>
        <taxon>Malvaceae</taxon>
        <taxon>Malvoideae</taxon>
        <taxon>Hibiscus</taxon>
    </lineage>
</organism>
<keyword evidence="3" id="KW-1133">Transmembrane helix</keyword>
<evidence type="ECO:0000313" key="6">
    <source>
        <dbReference type="Proteomes" id="UP000436088"/>
    </source>
</evidence>
<gene>
    <name evidence="5" type="ORF">F3Y22_tig00111835pilonHSYRG00211</name>
</gene>
<dbReference type="GO" id="GO:0006508">
    <property type="term" value="P:proteolysis"/>
    <property type="evidence" value="ECO:0007669"/>
    <property type="project" value="InterPro"/>
</dbReference>
<dbReference type="GO" id="GO:0005737">
    <property type="term" value="C:cytoplasm"/>
    <property type="evidence" value="ECO:0007669"/>
    <property type="project" value="TreeGrafter"/>
</dbReference>
<dbReference type="SUPFAM" id="SSF53098">
    <property type="entry name" value="Ribonuclease H-like"/>
    <property type="match status" value="1"/>
</dbReference>
<dbReference type="EMBL" id="VEPZ02001442">
    <property type="protein sequence ID" value="KAE8672697.1"/>
    <property type="molecule type" value="Genomic_DNA"/>
</dbReference>
<dbReference type="GO" id="GO:0003676">
    <property type="term" value="F:nucleic acid binding"/>
    <property type="evidence" value="ECO:0007669"/>
    <property type="project" value="InterPro"/>
</dbReference>
<sequence length="686" mass="76504">MIPCEKAAMEAESDKRNNYFPFPDDEQLSRATGEEETNRLFIQTRKNIEDSLRWLVKDCQPGDSLVFFYSGHGLRVPDFNNDEVDGFDETICPLDFKEVGTIKDNDLNSLIVRPLTRGVTLHAIVDACHSGTTLDLPKVYNSTERKWEDNSSPSGVYKGLHGWEDEQCPELPFLGICPSMLHLLTAVDPPVGSGFNFPGTSGVSDSMSGSTAAVVTQFSKLETLKLSKSNFILWKHQILLIIDGYGLLQFLSSTSSALEQFVLFPDGLLADVWTAVSRLYGAQLSTKVSALFHVLDSQKKRVNDHVILAGLPVEYELRNGVNLSSLTEMLLDCEARHKSFFSDNLLMQSSRGHEPRGRMMAFVARGVVIRGQCQLCGRFGHVVQKYYFRFDLSFHGNVANSGSCSHDDGGSSDVGGRQEQSTASQTQSVHQASPQALVHAVNSVGHGIMVHHLTCLFLFPLLPHLLVSPRKLDRQVLFATMTPFLNSTMSNDHYWYLDSGATHHITNDRRVLQSETPYAGLDRWLASHGVKHRVSCSHTSEQNGKAECKQRHIVEMGLTLLAQAPLSIQLWSYAFVTIVFLINRRLVVPVILICGLLISTSYIFKLESVFLGYSVSYKGYKCLDENEEAGTSTSEYWTMNFDGALNALGYGVRAIFISPKGDQYPFIRRLNFDCTNNMAEYEACVL</sequence>
<evidence type="ECO:0000256" key="2">
    <source>
        <dbReference type="SAM" id="MobiDB-lite"/>
    </source>
</evidence>
<proteinExistence type="inferred from homology"/>
<accession>A0A6A2YEH7</accession>
<dbReference type="Pfam" id="PF00656">
    <property type="entry name" value="Peptidase_C14"/>
    <property type="match status" value="1"/>
</dbReference>
<dbReference type="Gene3D" id="3.30.420.10">
    <property type="entry name" value="Ribonuclease H-like superfamily/Ribonuclease H"/>
    <property type="match status" value="1"/>
</dbReference>
<dbReference type="PANTHER" id="PTHR48104">
    <property type="entry name" value="METACASPASE-4"/>
    <property type="match status" value="1"/>
</dbReference>
<keyword evidence="6" id="KW-1185">Reference proteome</keyword>
<dbReference type="PANTHER" id="PTHR48104:SF2">
    <property type="entry name" value="METACASPASE-1-LIKE ISOFORM X1"/>
    <property type="match status" value="1"/>
</dbReference>
<feature type="domain" description="Peptidase C14 caspase" evidence="4">
    <location>
        <begin position="43"/>
        <end position="153"/>
    </location>
</feature>
<dbReference type="InterPro" id="IPR012337">
    <property type="entry name" value="RNaseH-like_sf"/>
</dbReference>
<dbReference type="InterPro" id="IPR011600">
    <property type="entry name" value="Pept_C14_caspase"/>
</dbReference>
<dbReference type="GO" id="GO:0004197">
    <property type="term" value="F:cysteine-type endopeptidase activity"/>
    <property type="evidence" value="ECO:0007669"/>
    <property type="project" value="InterPro"/>
</dbReference>
<keyword evidence="3" id="KW-0812">Transmembrane</keyword>
<evidence type="ECO:0000259" key="4">
    <source>
        <dbReference type="Pfam" id="PF00656"/>
    </source>
</evidence>
<feature type="region of interest" description="Disordered" evidence="2">
    <location>
        <begin position="405"/>
        <end position="429"/>
    </location>
</feature>
<comment type="caution">
    <text evidence="5">The sequence shown here is derived from an EMBL/GenBank/DDBJ whole genome shotgun (WGS) entry which is preliminary data.</text>
</comment>
<protein>
    <submittedName>
        <fullName evidence="5">Metacaspase-1</fullName>
    </submittedName>
</protein>
<keyword evidence="3" id="KW-0472">Membrane</keyword>
<evidence type="ECO:0000256" key="3">
    <source>
        <dbReference type="SAM" id="Phobius"/>
    </source>
</evidence>
<name>A0A6A2YEH7_HIBSY</name>
<comment type="similarity">
    <text evidence="1">Belongs to the peptidase C14B family.</text>
</comment>
<feature type="transmembrane region" description="Helical" evidence="3">
    <location>
        <begin position="558"/>
        <end position="580"/>
    </location>
</feature>
<dbReference type="Gene3D" id="3.40.50.12660">
    <property type="match status" value="1"/>
</dbReference>
<evidence type="ECO:0000256" key="1">
    <source>
        <dbReference type="ARBA" id="ARBA00009005"/>
    </source>
</evidence>
<feature type="transmembrane region" description="Helical" evidence="3">
    <location>
        <begin position="586"/>
        <end position="604"/>
    </location>
</feature>
<dbReference type="InterPro" id="IPR050452">
    <property type="entry name" value="Metacaspase"/>
</dbReference>
<reference evidence="5" key="1">
    <citation type="submission" date="2019-09" db="EMBL/GenBank/DDBJ databases">
        <title>Draft genome information of white flower Hibiscus syriacus.</title>
        <authorList>
            <person name="Kim Y.-M."/>
        </authorList>
    </citation>
    <scope>NUCLEOTIDE SEQUENCE [LARGE SCALE GENOMIC DNA]</scope>
    <source>
        <strain evidence="5">YM2019G1</strain>
    </source>
</reference>
<evidence type="ECO:0000313" key="5">
    <source>
        <dbReference type="EMBL" id="KAE8672697.1"/>
    </source>
</evidence>